<sequence length="186" mass="20331">MAGGCGWLRGIRGSQCLVDTRAQWDEEKLIIQELLGGDSAAESAISALRLPKVGKAGVAAVAETRNPLEVLGAELSESHPVQEPESHDREIVCGFCACRLLPTGRLHPAVLQEYDTSLPAAPAESEALPSQDFQRWLTSIYSRFNPSLLPKVPEFMKKYRGREPELVESICCKYRVAAPPGWCKVG</sequence>
<comment type="caution">
    <text evidence="1">The sequence shown here is derived from an EMBL/GenBank/DDBJ whole genome shotgun (WGS) entry which is preliminary data.</text>
</comment>
<name>A0A812RD17_9DINO</name>
<accession>A0A812RD17</accession>
<dbReference type="Proteomes" id="UP000604046">
    <property type="component" value="Unassembled WGS sequence"/>
</dbReference>
<organism evidence="1 2">
    <name type="scientific">Symbiodinium natans</name>
    <dbReference type="NCBI Taxonomy" id="878477"/>
    <lineage>
        <taxon>Eukaryota</taxon>
        <taxon>Sar</taxon>
        <taxon>Alveolata</taxon>
        <taxon>Dinophyceae</taxon>
        <taxon>Suessiales</taxon>
        <taxon>Symbiodiniaceae</taxon>
        <taxon>Symbiodinium</taxon>
    </lineage>
</organism>
<proteinExistence type="predicted"/>
<dbReference type="AlphaFoldDB" id="A0A812RD17"/>
<reference evidence="1" key="1">
    <citation type="submission" date="2021-02" db="EMBL/GenBank/DDBJ databases">
        <authorList>
            <person name="Dougan E. K."/>
            <person name="Rhodes N."/>
            <person name="Thang M."/>
            <person name="Chan C."/>
        </authorList>
    </citation>
    <scope>NUCLEOTIDE SEQUENCE</scope>
</reference>
<evidence type="ECO:0000313" key="2">
    <source>
        <dbReference type="Proteomes" id="UP000604046"/>
    </source>
</evidence>
<dbReference type="OrthoDB" id="425470at2759"/>
<keyword evidence="2" id="KW-1185">Reference proteome</keyword>
<protein>
    <submittedName>
        <fullName evidence="1">Uncharacterized protein</fullName>
    </submittedName>
</protein>
<evidence type="ECO:0000313" key="1">
    <source>
        <dbReference type="EMBL" id="CAE7435424.1"/>
    </source>
</evidence>
<dbReference type="EMBL" id="CAJNDS010002329">
    <property type="protein sequence ID" value="CAE7435424.1"/>
    <property type="molecule type" value="Genomic_DNA"/>
</dbReference>
<gene>
    <name evidence="1" type="ORF">SNAT2548_LOCUS23648</name>
</gene>